<evidence type="ECO:0000313" key="2">
    <source>
        <dbReference type="EMBL" id="KAK1698552.1"/>
    </source>
</evidence>
<gene>
    <name evidence="1" type="ORF">QYE76_015130</name>
    <name evidence="2" type="ORF">QYE76_015249</name>
</gene>
<evidence type="ECO:0008006" key="4">
    <source>
        <dbReference type="Google" id="ProtNLM"/>
    </source>
</evidence>
<protein>
    <recommendedName>
        <fullName evidence="4">RING-type domain-containing protein</fullName>
    </recommendedName>
</protein>
<reference evidence="2" key="1">
    <citation type="submission" date="2023-07" db="EMBL/GenBank/DDBJ databases">
        <title>A chromosome-level genome assembly of Lolium multiflorum.</title>
        <authorList>
            <person name="Chen Y."/>
            <person name="Copetti D."/>
            <person name="Kolliker R."/>
            <person name="Studer B."/>
        </authorList>
    </citation>
    <scope>NUCLEOTIDE SEQUENCE</scope>
    <source>
        <strain evidence="2">02402/16</strain>
        <tissue evidence="2">Leaf</tissue>
    </source>
</reference>
<dbReference type="Gene3D" id="3.30.40.10">
    <property type="entry name" value="Zinc/RING finger domain, C3HC4 (zinc finger)"/>
    <property type="match status" value="1"/>
</dbReference>
<keyword evidence="3" id="KW-1185">Reference proteome</keyword>
<dbReference type="EMBL" id="JAUUTY010000001">
    <property type="protein sequence ID" value="KAK1698433.1"/>
    <property type="molecule type" value="Genomic_DNA"/>
</dbReference>
<organism evidence="2 3">
    <name type="scientific">Lolium multiflorum</name>
    <name type="common">Italian ryegrass</name>
    <name type="synonym">Lolium perenne subsp. multiflorum</name>
    <dbReference type="NCBI Taxonomy" id="4521"/>
    <lineage>
        <taxon>Eukaryota</taxon>
        <taxon>Viridiplantae</taxon>
        <taxon>Streptophyta</taxon>
        <taxon>Embryophyta</taxon>
        <taxon>Tracheophyta</taxon>
        <taxon>Spermatophyta</taxon>
        <taxon>Magnoliopsida</taxon>
        <taxon>Liliopsida</taxon>
        <taxon>Poales</taxon>
        <taxon>Poaceae</taxon>
        <taxon>BOP clade</taxon>
        <taxon>Pooideae</taxon>
        <taxon>Poodae</taxon>
        <taxon>Poeae</taxon>
        <taxon>Poeae Chloroplast Group 2 (Poeae type)</taxon>
        <taxon>Loliodinae</taxon>
        <taxon>Loliinae</taxon>
        <taxon>Lolium</taxon>
    </lineage>
</organism>
<dbReference type="EMBL" id="JAUUTY010000001">
    <property type="protein sequence ID" value="KAK1698552.1"/>
    <property type="molecule type" value="Genomic_DNA"/>
</dbReference>
<dbReference type="AlphaFoldDB" id="A0AAD8X917"/>
<dbReference type="Proteomes" id="UP001231189">
    <property type="component" value="Unassembled WGS sequence"/>
</dbReference>
<evidence type="ECO:0000313" key="1">
    <source>
        <dbReference type="EMBL" id="KAK1698433.1"/>
    </source>
</evidence>
<sequence>MNPAEEPEYLLAVCWVAVAVVSLCYPCVYLCCWSRQEGEEENTAALERPAMVLEQARRLAATMPVVKKELGYFPYSAAVEASAPGERQLECPICLEAFVHGAACGEVPACRHLFHRESEPLSAAEDMV</sequence>
<comment type="caution">
    <text evidence="2">The sequence shown here is derived from an EMBL/GenBank/DDBJ whole genome shotgun (WGS) entry which is preliminary data.</text>
</comment>
<proteinExistence type="predicted"/>
<evidence type="ECO:0000313" key="3">
    <source>
        <dbReference type="Proteomes" id="UP001231189"/>
    </source>
</evidence>
<accession>A0AAD8X917</accession>
<dbReference type="InterPro" id="IPR013083">
    <property type="entry name" value="Znf_RING/FYVE/PHD"/>
</dbReference>
<name>A0AAD8X917_LOLMU</name>
<dbReference type="SUPFAM" id="SSF57850">
    <property type="entry name" value="RING/U-box"/>
    <property type="match status" value="1"/>
</dbReference>